<name>A0ABW6KFH1_9BACI</name>
<sequence length="290" mass="33469">MKRGFVSTIIFGLMIIITGYILLQKYDAKESITFFPIDPSIKYKSSYSTLTLNERKKLGEFSLQWRVGSTLDRDAYLRQDISFLYVNGRLKGKMGEWEENTDQLVQESEISGKESSRFETITFHHSEIHTNNEDGIFSAQNISTDKLYIIDSSFSPLQSFRIPVSKEEQEWKEILDQITNQQLDYSWSKSLQALSLNKQDYFIFPLTDINRFQDKSIPGLTEIETKELVGNLWEGLYKNYFLGIKKRDGTVTEPIDSTIPLIMISNDQSHLLVLIETSSGDSILLRQNLL</sequence>
<evidence type="ECO:0000313" key="2">
    <source>
        <dbReference type="EMBL" id="MFE8702474.1"/>
    </source>
</evidence>
<reference evidence="2 3" key="1">
    <citation type="submission" date="2024-08" db="EMBL/GenBank/DDBJ databases">
        <title>Two novel Cytobacillus novel species.</title>
        <authorList>
            <person name="Liu G."/>
        </authorList>
    </citation>
    <scope>NUCLEOTIDE SEQUENCE [LARGE SCALE GENOMIC DNA]</scope>
    <source>
        <strain evidence="2 3">FJAT-54145</strain>
    </source>
</reference>
<proteinExistence type="predicted"/>
<keyword evidence="1" id="KW-1133">Transmembrane helix</keyword>
<protein>
    <submittedName>
        <fullName evidence="2">Uncharacterized protein</fullName>
    </submittedName>
</protein>
<evidence type="ECO:0000256" key="1">
    <source>
        <dbReference type="SAM" id="Phobius"/>
    </source>
</evidence>
<keyword evidence="1" id="KW-0472">Membrane</keyword>
<comment type="caution">
    <text evidence="2">The sequence shown here is derived from an EMBL/GenBank/DDBJ whole genome shotgun (WGS) entry which is preliminary data.</text>
</comment>
<keyword evidence="1" id="KW-0812">Transmembrane</keyword>
<keyword evidence="3" id="KW-1185">Reference proteome</keyword>
<dbReference type="Proteomes" id="UP001601059">
    <property type="component" value="Unassembled WGS sequence"/>
</dbReference>
<gene>
    <name evidence="2" type="ORF">ACFYKX_17900</name>
</gene>
<dbReference type="RefSeq" id="WP_389362441.1">
    <property type="nucleotide sequence ID" value="NZ_JBIACK010000010.1"/>
</dbReference>
<dbReference type="EMBL" id="JBIACK010000010">
    <property type="protein sequence ID" value="MFE8702474.1"/>
    <property type="molecule type" value="Genomic_DNA"/>
</dbReference>
<evidence type="ECO:0000313" key="3">
    <source>
        <dbReference type="Proteomes" id="UP001601059"/>
    </source>
</evidence>
<feature type="transmembrane region" description="Helical" evidence="1">
    <location>
        <begin position="6"/>
        <end position="23"/>
    </location>
</feature>
<organism evidence="2 3">
    <name type="scientific">Cytobacillus spartinae</name>
    <dbReference type="NCBI Taxonomy" id="3299023"/>
    <lineage>
        <taxon>Bacteria</taxon>
        <taxon>Bacillati</taxon>
        <taxon>Bacillota</taxon>
        <taxon>Bacilli</taxon>
        <taxon>Bacillales</taxon>
        <taxon>Bacillaceae</taxon>
        <taxon>Cytobacillus</taxon>
    </lineage>
</organism>
<accession>A0ABW6KFH1</accession>